<reference evidence="2" key="1">
    <citation type="submission" date="2018-07" db="EMBL/GenBank/DDBJ databases">
        <title>Complete genome sequence of Sphingomonas bisphenolicum strain AO1, a bisphenol A degradative bacterium isolated from Japanese farm field.</title>
        <authorList>
            <person name="Murakami M."/>
            <person name="Koh M."/>
            <person name="Koba S."/>
            <person name="Matsumura Y."/>
        </authorList>
    </citation>
    <scope>NUCLEOTIDE SEQUENCE</scope>
    <source>
        <strain evidence="2">AO1</strain>
    </source>
</reference>
<dbReference type="PANTHER" id="PTHR30383:SF24">
    <property type="entry name" value="THIOESTERASE 1_PROTEASE 1_LYSOPHOSPHOLIPASE L1"/>
    <property type="match status" value="1"/>
</dbReference>
<dbReference type="PROSITE" id="PS01098">
    <property type="entry name" value="LIPASE_GDSL_SER"/>
    <property type="match status" value="1"/>
</dbReference>
<gene>
    <name evidence="2" type="ORF">SBA_ch2_7230</name>
</gene>
<name>A0ABN5WJG0_9SPHN</name>
<evidence type="ECO:0000313" key="2">
    <source>
        <dbReference type="EMBL" id="BBF72190.1"/>
    </source>
</evidence>
<sequence>MGKCMKKERSLAGRWMQYGALALFVQLAVACSDKTPVPPPAGNDQPVANAAAAATPAADERLIVAFGDSLYAGYNLDQGKGLAPVLEAALKARGVKARVVNAGVSGDTTAAGLTRLAFTLDGLPRQPDLVLVGLGGNDMLRGLAPAETRTNLDAILAELKKRGIPVLLTGMMASPNMGPDYAAAFNPIFPDLARKYDATLYPFMLDGVIGDRALQLPDGIHPNDKGVTVIVGKLAPVVAGALPS</sequence>
<dbReference type="EMBL" id="AP018818">
    <property type="protein sequence ID" value="BBF72190.1"/>
    <property type="molecule type" value="Genomic_DNA"/>
</dbReference>
<dbReference type="Gene3D" id="3.40.50.1110">
    <property type="entry name" value="SGNH hydrolase"/>
    <property type="match status" value="1"/>
</dbReference>
<organism evidence="2 3">
    <name type="scientific">Sphingomonas bisphenolicum</name>
    <dbReference type="NCBI Taxonomy" id="296544"/>
    <lineage>
        <taxon>Bacteria</taxon>
        <taxon>Pseudomonadati</taxon>
        <taxon>Pseudomonadota</taxon>
        <taxon>Alphaproteobacteria</taxon>
        <taxon>Sphingomonadales</taxon>
        <taxon>Sphingomonadaceae</taxon>
        <taxon>Sphingomonas</taxon>
    </lineage>
</organism>
<dbReference type="InterPro" id="IPR051532">
    <property type="entry name" value="Ester_Hydrolysis_Enzymes"/>
</dbReference>
<protein>
    <submittedName>
        <fullName evidence="2">Arylesterase</fullName>
    </submittedName>
</protein>
<dbReference type="Proteomes" id="UP001059971">
    <property type="component" value="Chromosome 2"/>
</dbReference>
<dbReference type="SUPFAM" id="SSF52266">
    <property type="entry name" value="SGNH hydrolase"/>
    <property type="match status" value="1"/>
</dbReference>
<proteinExistence type="predicted"/>
<dbReference type="InterPro" id="IPR013830">
    <property type="entry name" value="SGNH_hydro"/>
</dbReference>
<accession>A0ABN5WJG0</accession>
<evidence type="ECO:0000313" key="3">
    <source>
        <dbReference type="Proteomes" id="UP001059971"/>
    </source>
</evidence>
<feature type="domain" description="SGNH hydrolase-type esterase" evidence="1">
    <location>
        <begin position="65"/>
        <end position="226"/>
    </location>
</feature>
<dbReference type="InterPro" id="IPR008265">
    <property type="entry name" value="Lipase_GDSL_AS"/>
</dbReference>
<dbReference type="InterPro" id="IPR036514">
    <property type="entry name" value="SGNH_hydro_sf"/>
</dbReference>
<evidence type="ECO:0000259" key="1">
    <source>
        <dbReference type="Pfam" id="PF13472"/>
    </source>
</evidence>
<dbReference type="PANTHER" id="PTHR30383">
    <property type="entry name" value="THIOESTERASE 1/PROTEASE 1/LYSOPHOSPHOLIPASE L1"/>
    <property type="match status" value="1"/>
</dbReference>
<dbReference type="PROSITE" id="PS51257">
    <property type="entry name" value="PROKAR_LIPOPROTEIN"/>
    <property type="match status" value="1"/>
</dbReference>
<dbReference type="Pfam" id="PF13472">
    <property type="entry name" value="Lipase_GDSL_2"/>
    <property type="match status" value="1"/>
</dbReference>
<dbReference type="CDD" id="cd01822">
    <property type="entry name" value="Lysophospholipase_L1_like"/>
    <property type="match status" value="1"/>
</dbReference>
<keyword evidence="3" id="KW-1185">Reference proteome</keyword>